<keyword evidence="4 5" id="KW-0408">Iron</keyword>
<dbReference type="CDD" id="cd11065">
    <property type="entry name" value="CYP64-like"/>
    <property type="match status" value="1"/>
</dbReference>
<dbReference type="SUPFAM" id="SSF48264">
    <property type="entry name" value="Cytochrome P450"/>
    <property type="match status" value="1"/>
</dbReference>
<dbReference type="OrthoDB" id="1103324at2759"/>
<sequence length="550" mass="62208">MATSSALWLAASVLLLIVFLPSFIQPSVPKGLKAIPGPRGLPVFGNTFQLSGRPQAQLRRWAKQYGDLFQLRLGYYNWVYVNDPAAVKDIFDKQSAVTSGRIPAPALSDLVSGGKRFLLMGYTPEWRKLRAFVHKLFTPKASQVFLPSQEFEAKQMINDIYRDSQRGDETAFYMHVRRYTTSVVLTSTYGKRTPVWDCEIIREVYGIMEDFGRAASPGAFLVDSFPPLAQIIPRPLQWWRRSASRYRKRQERLWMKLFKELQSASAAGTAPECFVKQLVENNFEKHGIDELQAAFVAGSTHDRGGIRNNQLDSEQCHQISRSFPGCSIKGACEISKIVGNDRSPTFDDENNLPYIRAMVKEILRLRPTTSIGIQHFTTADVQYNGYFIPKNTAVSLNQYALHYDERHKDPDSFIPDRFLEHQLKAGAYAGGADPYERDHYSFGVGRRICPGLHVAENSLFITLAKLLWAFEIRAPLDSTGKQSYVDVSDNAYEEGAGTSPTPYRMRFIPRNARREQTLLTEWKNAQEEGYYLGDIKVSADGVVQKEKGGP</sequence>
<evidence type="ECO:0000256" key="6">
    <source>
        <dbReference type="RuleBase" id="RU000461"/>
    </source>
</evidence>
<name>A0A0N1NWJ5_9EURO</name>
<dbReference type="InterPro" id="IPR017972">
    <property type="entry name" value="Cyt_P450_CS"/>
</dbReference>
<accession>A0A0N1NWJ5</accession>
<keyword evidence="6" id="KW-0503">Monooxygenase</keyword>
<feature type="chain" id="PRO_5005879397" evidence="7">
    <location>
        <begin position="27"/>
        <end position="550"/>
    </location>
</feature>
<dbReference type="Pfam" id="PF00067">
    <property type="entry name" value="p450"/>
    <property type="match status" value="2"/>
</dbReference>
<dbReference type="InterPro" id="IPR036396">
    <property type="entry name" value="Cyt_P450_sf"/>
</dbReference>
<evidence type="ECO:0000256" key="2">
    <source>
        <dbReference type="ARBA" id="ARBA00022723"/>
    </source>
</evidence>
<dbReference type="Gene3D" id="1.10.630.10">
    <property type="entry name" value="Cytochrome P450"/>
    <property type="match status" value="2"/>
</dbReference>
<evidence type="ECO:0000256" key="7">
    <source>
        <dbReference type="SAM" id="SignalP"/>
    </source>
</evidence>
<evidence type="ECO:0000313" key="8">
    <source>
        <dbReference type="EMBL" id="KPI35686.1"/>
    </source>
</evidence>
<dbReference type="InterPro" id="IPR050364">
    <property type="entry name" value="Cytochrome_P450_fung"/>
</dbReference>
<dbReference type="PROSITE" id="PS00086">
    <property type="entry name" value="CYTOCHROME_P450"/>
    <property type="match status" value="1"/>
</dbReference>
<dbReference type="GO" id="GO:0020037">
    <property type="term" value="F:heme binding"/>
    <property type="evidence" value="ECO:0007669"/>
    <property type="project" value="InterPro"/>
</dbReference>
<dbReference type="InterPro" id="IPR001128">
    <property type="entry name" value="Cyt_P450"/>
</dbReference>
<feature type="signal peptide" evidence="7">
    <location>
        <begin position="1"/>
        <end position="26"/>
    </location>
</feature>
<comment type="similarity">
    <text evidence="1 6">Belongs to the cytochrome P450 family.</text>
</comment>
<comment type="caution">
    <text evidence="8">The sequence shown here is derived from an EMBL/GenBank/DDBJ whole genome shotgun (WGS) entry which is preliminary data.</text>
</comment>
<keyword evidence="9" id="KW-1185">Reference proteome</keyword>
<dbReference type="GO" id="GO:0016705">
    <property type="term" value="F:oxidoreductase activity, acting on paired donors, with incorporation or reduction of molecular oxygen"/>
    <property type="evidence" value="ECO:0007669"/>
    <property type="project" value="InterPro"/>
</dbReference>
<evidence type="ECO:0000256" key="1">
    <source>
        <dbReference type="ARBA" id="ARBA00010617"/>
    </source>
</evidence>
<evidence type="ECO:0000313" key="9">
    <source>
        <dbReference type="Proteomes" id="UP000038010"/>
    </source>
</evidence>
<evidence type="ECO:0000256" key="5">
    <source>
        <dbReference type="PIRSR" id="PIRSR602401-1"/>
    </source>
</evidence>
<reference evidence="8 9" key="1">
    <citation type="submission" date="2015-06" db="EMBL/GenBank/DDBJ databases">
        <title>Draft genome of the ant-associated black yeast Phialophora attae CBS 131958.</title>
        <authorList>
            <person name="Moreno L.F."/>
            <person name="Stielow B.J."/>
            <person name="de Hoog S."/>
            <person name="Vicente V.A."/>
            <person name="Weiss V.A."/>
            <person name="de Vries M."/>
            <person name="Cruz L.M."/>
            <person name="Souza E.M."/>
        </authorList>
    </citation>
    <scope>NUCLEOTIDE SEQUENCE [LARGE SCALE GENOMIC DNA]</scope>
    <source>
        <strain evidence="8 9">CBS 131958</strain>
    </source>
</reference>
<dbReference type="InterPro" id="IPR002401">
    <property type="entry name" value="Cyt_P450_E_grp-I"/>
</dbReference>
<dbReference type="PRINTS" id="PR00463">
    <property type="entry name" value="EP450I"/>
</dbReference>
<dbReference type="GeneID" id="28732989"/>
<dbReference type="PANTHER" id="PTHR46300">
    <property type="entry name" value="P450, PUTATIVE (EUROFUNG)-RELATED-RELATED"/>
    <property type="match status" value="1"/>
</dbReference>
<dbReference type="STRING" id="1664694.A0A0N1NWJ5"/>
<dbReference type="GO" id="GO:0005506">
    <property type="term" value="F:iron ion binding"/>
    <property type="evidence" value="ECO:0007669"/>
    <property type="project" value="InterPro"/>
</dbReference>
<keyword evidence="2 5" id="KW-0479">Metal-binding</keyword>
<protein>
    <submittedName>
        <fullName evidence="8">Phenylacetate 2-hydroxylase</fullName>
    </submittedName>
</protein>
<dbReference type="VEuPathDB" id="FungiDB:AB675_1234"/>
<evidence type="ECO:0000256" key="4">
    <source>
        <dbReference type="ARBA" id="ARBA00023004"/>
    </source>
</evidence>
<organism evidence="8 9">
    <name type="scientific">Cyphellophora attinorum</name>
    <dbReference type="NCBI Taxonomy" id="1664694"/>
    <lineage>
        <taxon>Eukaryota</taxon>
        <taxon>Fungi</taxon>
        <taxon>Dikarya</taxon>
        <taxon>Ascomycota</taxon>
        <taxon>Pezizomycotina</taxon>
        <taxon>Eurotiomycetes</taxon>
        <taxon>Chaetothyriomycetidae</taxon>
        <taxon>Chaetothyriales</taxon>
        <taxon>Cyphellophoraceae</taxon>
        <taxon>Cyphellophora</taxon>
    </lineage>
</organism>
<dbReference type="RefSeq" id="XP_017995649.1">
    <property type="nucleotide sequence ID" value="XM_018141109.1"/>
</dbReference>
<keyword evidence="5 6" id="KW-0349">Heme</keyword>
<keyword evidence="3 6" id="KW-0560">Oxidoreductase</keyword>
<feature type="binding site" description="axial binding residue" evidence="5">
    <location>
        <position position="449"/>
    </location>
    <ligand>
        <name>heme</name>
        <dbReference type="ChEBI" id="CHEBI:30413"/>
    </ligand>
    <ligandPart>
        <name>Fe</name>
        <dbReference type="ChEBI" id="CHEBI:18248"/>
    </ligandPart>
</feature>
<dbReference type="EMBL" id="LFJN01000037">
    <property type="protein sequence ID" value="KPI35686.1"/>
    <property type="molecule type" value="Genomic_DNA"/>
</dbReference>
<evidence type="ECO:0000256" key="3">
    <source>
        <dbReference type="ARBA" id="ARBA00023002"/>
    </source>
</evidence>
<comment type="cofactor">
    <cofactor evidence="5">
        <name>heme</name>
        <dbReference type="ChEBI" id="CHEBI:30413"/>
    </cofactor>
</comment>
<proteinExistence type="inferred from homology"/>
<dbReference type="Proteomes" id="UP000038010">
    <property type="component" value="Unassembled WGS sequence"/>
</dbReference>
<keyword evidence="7" id="KW-0732">Signal</keyword>
<dbReference type="AlphaFoldDB" id="A0A0N1NWJ5"/>
<dbReference type="GO" id="GO:0004497">
    <property type="term" value="F:monooxygenase activity"/>
    <property type="evidence" value="ECO:0007669"/>
    <property type="project" value="UniProtKB-KW"/>
</dbReference>
<dbReference type="PANTHER" id="PTHR46300:SF11">
    <property type="entry name" value="OXIDOREDUCTASE, PUTATIVE-RELATED"/>
    <property type="match status" value="1"/>
</dbReference>
<gene>
    <name evidence="8" type="ORF">AB675_1234</name>
</gene>